<dbReference type="PANTHER" id="PTHR34223">
    <property type="entry name" value="OS11G0201299 PROTEIN"/>
    <property type="match status" value="1"/>
</dbReference>
<dbReference type="Pfam" id="PF00646">
    <property type="entry name" value="F-box"/>
    <property type="match status" value="1"/>
</dbReference>
<reference evidence="3" key="2">
    <citation type="submission" date="2023-06" db="EMBL/GenBank/DDBJ databases">
        <authorList>
            <person name="Swenson N.G."/>
            <person name="Wegrzyn J.L."/>
            <person name="Mcevoy S.L."/>
        </authorList>
    </citation>
    <scope>NUCLEOTIDE SEQUENCE</scope>
    <source>
        <strain evidence="3">NS2018</strain>
        <tissue evidence="3">Leaf</tissue>
    </source>
</reference>
<accession>A0AA39S8H0</accession>
<sequence>MEKIDRLSNLPDAIIHKILSVSPIKTAVITSVLSKRWQYHWTHIDTLVFNRHNFDGNYTRFTNIVSHVLRHRHPSANITQLSVLNSDNDGDRSLVHYVLAYAFSRGGLEYLITNFIPTIDDFPSSFSKKLQFASLKTLKLNSVSFFGCNQDYLLSNFKNLENLELISCSGVLNTFNINCRLLASLNITHCSSPLMFVISAPRLKFFKFATTYPVDLNIDKCPILEKAELFYMKVALGEESIWSMLSLAKKLSNAKSLTLTVRFSGAMSGWMLCNNAFDEETRLEEKVEDEPENPWLTIRKLEFYPIARFRQSEVEAALDYVTSFRIEEIEFFGMVGIKNIPIEEDESDEEDEEDESDEEPMLFHNDFSVFLPNLLKSKTLKTLKVGPCSFKNLSSLSLRFKSLTTLQLSEVSIEYDSDNNHQKIIHGCDLFSSCLNLEKLKLSKCTLKNLERLIIKAPRLKFFEFESLVAMQLRFENCSMLEEMKIHYTLPVLIAWRETDYQNKEYFFDMIFTDNGGGLNGKEATSLLKFSMGKFVLCCINSNVEEAKVVMEFNKV</sequence>
<reference evidence="3" key="1">
    <citation type="journal article" date="2022" name="Plant J.">
        <title>Strategies of tolerance reflected in two North American maple genomes.</title>
        <authorList>
            <person name="McEvoy S.L."/>
            <person name="Sezen U.U."/>
            <person name="Trouern-Trend A."/>
            <person name="McMahon S.M."/>
            <person name="Schaberg P.G."/>
            <person name="Yang J."/>
            <person name="Wegrzyn J.L."/>
            <person name="Swenson N.G."/>
        </authorList>
    </citation>
    <scope>NUCLEOTIDE SEQUENCE</scope>
    <source>
        <strain evidence="3">NS2018</strain>
    </source>
</reference>
<dbReference type="Gene3D" id="3.80.10.10">
    <property type="entry name" value="Ribonuclease Inhibitor"/>
    <property type="match status" value="2"/>
</dbReference>
<dbReference type="Proteomes" id="UP001168877">
    <property type="component" value="Unassembled WGS sequence"/>
</dbReference>
<dbReference type="Pfam" id="PF07723">
    <property type="entry name" value="LRR_2"/>
    <property type="match status" value="1"/>
</dbReference>
<feature type="domain" description="At1g61320/AtMIF1 LRR" evidence="2">
    <location>
        <begin position="132"/>
        <end position="258"/>
    </location>
</feature>
<dbReference type="CDD" id="cd22160">
    <property type="entry name" value="F-box_AtFBL13-like"/>
    <property type="match status" value="1"/>
</dbReference>
<dbReference type="InterPro" id="IPR055357">
    <property type="entry name" value="LRR_At1g61320_AtMIF1"/>
</dbReference>
<evidence type="ECO:0008006" key="5">
    <source>
        <dbReference type="Google" id="ProtNLM"/>
    </source>
</evidence>
<dbReference type="InterPro" id="IPR013101">
    <property type="entry name" value="LRR_PRU1-like"/>
</dbReference>
<keyword evidence="4" id="KW-1185">Reference proteome</keyword>
<dbReference type="InterPro" id="IPR053781">
    <property type="entry name" value="F-box_AtFBL13-like"/>
</dbReference>
<proteinExistence type="predicted"/>
<protein>
    <recommendedName>
        <fullName evidence="5">F-box domain-containing protein</fullName>
    </recommendedName>
</protein>
<gene>
    <name evidence="3" type="ORF">LWI29_030310</name>
</gene>
<dbReference type="SUPFAM" id="SSF52047">
    <property type="entry name" value="RNI-like"/>
    <property type="match status" value="1"/>
</dbReference>
<feature type="domain" description="F-box" evidence="1">
    <location>
        <begin position="7"/>
        <end position="43"/>
    </location>
</feature>
<dbReference type="InterPro" id="IPR053197">
    <property type="entry name" value="F-box_SCFL_complex_component"/>
</dbReference>
<dbReference type="PANTHER" id="PTHR34223:SF51">
    <property type="entry name" value="OS06G0556300 PROTEIN"/>
    <property type="match status" value="1"/>
</dbReference>
<dbReference type="InterPro" id="IPR001810">
    <property type="entry name" value="F-box_dom"/>
</dbReference>
<dbReference type="EMBL" id="JAUESC010000380">
    <property type="protein sequence ID" value="KAK0593071.1"/>
    <property type="molecule type" value="Genomic_DNA"/>
</dbReference>
<evidence type="ECO:0000259" key="1">
    <source>
        <dbReference type="Pfam" id="PF00646"/>
    </source>
</evidence>
<evidence type="ECO:0000313" key="4">
    <source>
        <dbReference type="Proteomes" id="UP001168877"/>
    </source>
</evidence>
<evidence type="ECO:0000313" key="3">
    <source>
        <dbReference type="EMBL" id="KAK0593071.1"/>
    </source>
</evidence>
<name>A0AA39S8H0_ACESA</name>
<dbReference type="AlphaFoldDB" id="A0AA39S8H0"/>
<dbReference type="SUPFAM" id="SSF81383">
    <property type="entry name" value="F-box domain"/>
    <property type="match status" value="1"/>
</dbReference>
<dbReference type="InterPro" id="IPR032675">
    <property type="entry name" value="LRR_dom_sf"/>
</dbReference>
<dbReference type="Pfam" id="PF23622">
    <property type="entry name" value="LRR_At1g61320_AtMIF1"/>
    <property type="match status" value="1"/>
</dbReference>
<dbReference type="InterPro" id="IPR036047">
    <property type="entry name" value="F-box-like_dom_sf"/>
</dbReference>
<evidence type="ECO:0000259" key="2">
    <source>
        <dbReference type="Pfam" id="PF23622"/>
    </source>
</evidence>
<organism evidence="3 4">
    <name type="scientific">Acer saccharum</name>
    <name type="common">Sugar maple</name>
    <dbReference type="NCBI Taxonomy" id="4024"/>
    <lineage>
        <taxon>Eukaryota</taxon>
        <taxon>Viridiplantae</taxon>
        <taxon>Streptophyta</taxon>
        <taxon>Embryophyta</taxon>
        <taxon>Tracheophyta</taxon>
        <taxon>Spermatophyta</taxon>
        <taxon>Magnoliopsida</taxon>
        <taxon>eudicotyledons</taxon>
        <taxon>Gunneridae</taxon>
        <taxon>Pentapetalae</taxon>
        <taxon>rosids</taxon>
        <taxon>malvids</taxon>
        <taxon>Sapindales</taxon>
        <taxon>Sapindaceae</taxon>
        <taxon>Hippocastanoideae</taxon>
        <taxon>Acereae</taxon>
        <taxon>Acer</taxon>
    </lineage>
</organism>
<comment type="caution">
    <text evidence="3">The sequence shown here is derived from an EMBL/GenBank/DDBJ whole genome shotgun (WGS) entry which is preliminary data.</text>
</comment>